<sequence length="340" mass="35662">MKDITTQKEKLARAQLCLQTTAYADALGMPTQDLTRQAIEAEYGFVDTLVAAGPAQEIAHGAPAGMVTDDTEQTFILAKILIEHGAVPPLEFAHGLLEWEKDMIARGSLDLLGPSTKRAISALEDGVPPSETGKYGTTNGAAMRISPVGIAFDLADRQRFIAAVVQASQVTHNTNVALQGAMLVAGAVSAGIAGASRQEALEIGLDLAREAATFGNQVCAPDIYLRSRWAIQLLKKCTSREEILDTLFHQICTSYASHESIPAVAALCALDVSANEILLLAANAGGDTDTVGAMAGAILGACGDSAKIPPESLELVTTLNSLPIVQTATNLVSLRISKEK</sequence>
<dbReference type="AlphaFoldDB" id="A0AAW9HUF0"/>
<name>A0AAW9HUF0_9ACTO</name>
<organism evidence="4 5">
    <name type="scientific">Actinotignum urinale</name>
    <dbReference type="NCBI Taxonomy" id="190146"/>
    <lineage>
        <taxon>Bacteria</taxon>
        <taxon>Bacillati</taxon>
        <taxon>Actinomycetota</taxon>
        <taxon>Actinomycetes</taxon>
        <taxon>Actinomycetales</taxon>
        <taxon>Actinomycetaceae</taxon>
        <taxon>Actinotignum</taxon>
    </lineage>
</organism>
<feature type="binding site" evidence="3">
    <location>
        <position position="287"/>
    </location>
    <ligand>
        <name>Mg(2+)</name>
        <dbReference type="ChEBI" id="CHEBI:18420"/>
        <label>1</label>
    </ligand>
</feature>
<proteinExistence type="inferred from homology"/>
<feature type="binding site" evidence="3">
    <location>
        <position position="69"/>
    </location>
    <ligand>
        <name>Mg(2+)</name>
        <dbReference type="ChEBI" id="CHEBI:18420"/>
        <label>1</label>
    </ligand>
</feature>
<dbReference type="InterPro" id="IPR036705">
    <property type="entry name" value="Ribosyl_crysJ1_sf"/>
</dbReference>
<dbReference type="Gene3D" id="1.10.4080.10">
    <property type="entry name" value="ADP-ribosylation/Crystallin J1"/>
    <property type="match status" value="1"/>
</dbReference>
<keyword evidence="2" id="KW-0378">Hydrolase</keyword>
<evidence type="ECO:0000313" key="4">
    <source>
        <dbReference type="EMBL" id="MDY5155353.1"/>
    </source>
</evidence>
<evidence type="ECO:0000256" key="1">
    <source>
        <dbReference type="ARBA" id="ARBA00010702"/>
    </source>
</evidence>
<dbReference type="PANTHER" id="PTHR16222">
    <property type="entry name" value="ADP-RIBOSYLGLYCOHYDROLASE"/>
    <property type="match status" value="1"/>
</dbReference>
<feature type="binding site" evidence="3">
    <location>
        <position position="290"/>
    </location>
    <ligand>
        <name>Mg(2+)</name>
        <dbReference type="ChEBI" id="CHEBI:18420"/>
        <label>1</label>
    </ligand>
</feature>
<keyword evidence="3" id="KW-0479">Metal-binding</keyword>
<dbReference type="Pfam" id="PF03747">
    <property type="entry name" value="ADP_ribosyl_GH"/>
    <property type="match status" value="1"/>
</dbReference>
<dbReference type="PANTHER" id="PTHR16222:SF24">
    <property type="entry name" value="ADP-RIBOSYLHYDROLASE ARH3"/>
    <property type="match status" value="1"/>
</dbReference>
<keyword evidence="3" id="KW-0460">Magnesium</keyword>
<dbReference type="RefSeq" id="WP_022866838.1">
    <property type="nucleotide sequence ID" value="NZ_CP126967.1"/>
</dbReference>
<comment type="similarity">
    <text evidence="1">Belongs to the ADP-ribosylglycohydrolase family.</text>
</comment>
<gene>
    <name evidence="4" type="ORF">R6G80_06395</name>
</gene>
<comment type="caution">
    <text evidence="4">The sequence shown here is derived from an EMBL/GenBank/DDBJ whole genome shotgun (WGS) entry which is preliminary data.</text>
</comment>
<feature type="binding site" evidence="3">
    <location>
        <position position="68"/>
    </location>
    <ligand>
        <name>Mg(2+)</name>
        <dbReference type="ChEBI" id="CHEBI:18420"/>
        <label>1</label>
    </ligand>
</feature>
<evidence type="ECO:0000313" key="5">
    <source>
        <dbReference type="Proteomes" id="UP001281731"/>
    </source>
</evidence>
<dbReference type="SUPFAM" id="SSF101478">
    <property type="entry name" value="ADP-ribosylglycohydrolase"/>
    <property type="match status" value="1"/>
</dbReference>
<feature type="binding site" evidence="3">
    <location>
        <position position="70"/>
    </location>
    <ligand>
        <name>Mg(2+)</name>
        <dbReference type="ChEBI" id="CHEBI:18420"/>
        <label>1</label>
    </ligand>
</feature>
<dbReference type="GO" id="GO:0046872">
    <property type="term" value="F:metal ion binding"/>
    <property type="evidence" value="ECO:0007669"/>
    <property type="project" value="UniProtKB-KW"/>
</dbReference>
<feature type="binding site" evidence="3">
    <location>
        <position position="289"/>
    </location>
    <ligand>
        <name>Mg(2+)</name>
        <dbReference type="ChEBI" id="CHEBI:18420"/>
        <label>1</label>
    </ligand>
</feature>
<accession>A0AAW9HUF0</accession>
<evidence type="ECO:0000256" key="2">
    <source>
        <dbReference type="ARBA" id="ARBA00022801"/>
    </source>
</evidence>
<dbReference type="GO" id="GO:0016787">
    <property type="term" value="F:hydrolase activity"/>
    <property type="evidence" value="ECO:0007669"/>
    <property type="project" value="UniProtKB-KW"/>
</dbReference>
<dbReference type="EMBL" id="JAWNGC010000007">
    <property type="protein sequence ID" value="MDY5155353.1"/>
    <property type="molecule type" value="Genomic_DNA"/>
</dbReference>
<protein>
    <submittedName>
        <fullName evidence="4">ADP-ribosylglycohydrolase family protein</fullName>
    </submittedName>
</protein>
<comment type="cofactor">
    <cofactor evidence="3">
        <name>Mg(2+)</name>
        <dbReference type="ChEBI" id="CHEBI:18420"/>
    </cofactor>
    <text evidence="3">Binds 2 magnesium ions per subunit.</text>
</comment>
<evidence type="ECO:0000256" key="3">
    <source>
        <dbReference type="PIRSR" id="PIRSR605502-1"/>
    </source>
</evidence>
<reference evidence="4" key="1">
    <citation type="submission" date="2023-10" db="EMBL/GenBank/DDBJ databases">
        <title>Whole Genome based description of the genera Actinobaculum and Actinotignum reveals a complex phylogenetic relationship within the species included in the genus Actinotignum.</title>
        <authorList>
            <person name="Jensen C.S."/>
            <person name="Dargis R."/>
            <person name="Kemp M."/>
            <person name="Christensen J.J."/>
        </authorList>
    </citation>
    <scope>NUCLEOTIDE SEQUENCE</scope>
    <source>
        <strain evidence="4">SLA_B511</strain>
    </source>
</reference>
<dbReference type="InterPro" id="IPR050792">
    <property type="entry name" value="ADP-ribosylglycohydrolase"/>
</dbReference>
<dbReference type="InterPro" id="IPR005502">
    <property type="entry name" value="Ribosyl_crysJ1"/>
</dbReference>
<dbReference type="Proteomes" id="UP001281731">
    <property type="component" value="Unassembled WGS sequence"/>
</dbReference>